<dbReference type="AlphaFoldDB" id="A0A2R6NEJ8"/>
<sequence length="94" mass="10413">MPFERYLQPPQHHRTQRQHDNAYYTHPAEALDHFNLDPSVFSNNVQFQMPQLILGPTLAPGGGAEVLPAGIVGHPTALTSTWLTSPSIPHYGDD</sequence>
<accession>A0A2R6NEJ8</accession>
<evidence type="ECO:0000313" key="3">
    <source>
        <dbReference type="Proteomes" id="UP000186601"/>
    </source>
</evidence>
<feature type="region of interest" description="Disordered" evidence="1">
    <location>
        <begin position="1"/>
        <end position="20"/>
    </location>
</feature>
<protein>
    <submittedName>
        <fullName evidence="2">Uncharacterized protein</fullName>
    </submittedName>
</protein>
<dbReference type="STRING" id="98765.A0A2R6NEJ8"/>
<keyword evidence="3" id="KW-1185">Reference proteome</keyword>
<reference evidence="2 3" key="1">
    <citation type="submission" date="2018-02" db="EMBL/GenBank/DDBJ databases">
        <title>Genome sequence of the basidiomycete white-rot fungus Phlebia centrifuga.</title>
        <authorList>
            <person name="Granchi Z."/>
            <person name="Peng M."/>
            <person name="de Vries R.P."/>
            <person name="Hilden K."/>
            <person name="Makela M.R."/>
            <person name="Grigoriev I."/>
            <person name="Riley R."/>
        </authorList>
    </citation>
    <scope>NUCLEOTIDE SEQUENCE [LARGE SCALE GENOMIC DNA]</scope>
    <source>
        <strain evidence="2 3">FBCC195</strain>
    </source>
</reference>
<evidence type="ECO:0000256" key="1">
    <source>
        <dbReference type="SAM" id="MobiDB-lite"/>
    </source>
</evidence>
<dbReference type="EMBL" id="MLYV02001330">
    <property type="protein sequence ID" value="PSR70761.1"/>
    <property type="molecule type" value="Genomic_DNA"/>
</dbReference>
<evidence type="ECO:0000313" key="2">
    <source>
        <dbReference type="EMBL" id="PSR70761.1"/>
    </source>
</evidence>
<name>A0A2R6NEJ8_9APHY</name>
<dbReference type="Proteomes" id="UP000186601">
    <property type="component" value="Unassembled WGS sequence"/>
</dbReference>
<proteinExistence type="predicted"/>
<organism evidence="2 3">
    <name type="scientific">Hermanssonia centrifuga</name>
    <dbReference type="NCBI Taxonomy" id="98765"/>
    <lineage>
        <taxon>Eukaryota</taxon>
        <taxon>Fungi</taxon>
        <taxon>Dikarya</taxon>
        <taxon>Basidiomycota</taxon>
        <taxon>Agaricomycotina</taxon>
        <taxon>Agaricomycetes</taxon>
        <taxon>Polyporales</taxon>
        <taxon>Meruliaceae</taxon>
        <taxon>Hermanssonia</taxon>
    </lineage>
</organism>
<comment type="caution">
    <text evidence="2">The sequence shown here is derived from an EMBL/GenBank/DDBJ whole genome shotgun (WGS) entry which is preliminary data.</text>
</comment>
<gene>
    <name evidence="2" type="ORF">PHLCEN_2v13381</name>
</gene>